<gene>
    <name evidence="2" type="primary">bglK_3</name>
    <name evidence="2" type="ORF">CROST_031100</name>
</gene>
<dbReference type="Pfam" id="PF00480">
    <property type="entry name" value="ROK"/>
    <property type="match status" value="1"/>
</dbReference>
<dbReference type="PANTHER" id="PTHR18964">
    <property type="entry name" value="ROK (REPRESSOR, ORF, KINASE) FAMILY"/>
    <property type="match status" value="1"/>
</dbReference>
<protein>
    <submittedName>
        <fullName evidence="2">Beta-glucoside kinase</fullName>
        <ecNumber evidence="2">2.7.1.85</ecNumber>
    </submittedName>
</protein>
<keyword evidence="3" id="KW-1185">Reference proteome</keyword>
<dbReference type="SUPFAM" id="SSF53067">
    <property type="entry name" value="Actin-like ATPase domain"/>
    <property type="match status" value="1"/>
</dbReference>
<dbReference type="InterPro" id="IPR043129">
    <property type="entry name" value="ATPase_NBD"/>
</dbReference>
<dbReference type="CDD" id="cd24152">
    <property type="entry name" value="ASKHA_NBD_ROK-like"/>
    <property type="match status" value="1"/>
</dbReference>
<evidence type="ECO:0000313" key="3">
    <source>
        <dbReference type="Proteomes" id="UP000190951"/>
    </source>
</evidence>
<dbReference type="AlphaFoldDB" id="A0A1S8LMN2"/>
<sequence>MNLLAFDVGGTSVKYAIVDNNGEILEKGKFKTPKEDIEELINKLKEVKGGYGKKYHIEGIAMSMPGSVNSETGVIGGYSAVPCIHGFNIKKKISEALNLPVTIENDANCAALGEVWKGAAKGLRDVLFIICGSGIGGAVVKDKKIHKGANLHGGEFGYMIFSKSCETLSKAASTVEVAKKIAKEKGIPLDEFNGEKAFKLMENGDEVAKKHIEEMYYNIAAAIYNLQYAYDAEMVVIGGAISEREDFIDNIDKNVDDILKKVEIAKIKPTVKKCEFGNDANIIGAVYNFLNS</sequence>
<dbReference type="Proteomes" id="UP000190951">
    <property type="component" value="Chromosome"/>
</dbReference>
<accession>A0A1S8LMN2</accession>
<dbReference type="EC" id="2.7.1.85" evidence="2"/>
<keyword evidence="2" id="KW-0418">Kinase</keyword>
<dbReference type="KEGG" id="crw:CROST_031100"/>
<dbReference type="InterPro" id="IPR000600">
    <property type="entry name" value="ROK"/>
</dbReference>
<dbReference type="EMBL" id="CP096983">
    <property type="protein sequence ID" value="URZ12388.1"/>
    <property type="molecule type" value="Genomic_DNA"/>
</dbReference>
<dbReference type="STRING" id="84029.CROST_04180"/>
<reference evidence="2 3" key="1">
    <citation type="submission" date="2022-04" db="EMBL/GenBank/DDBJ databases">
        <title>Genome sequence of C. roseum typestrain.</title>
        <authorList>
            <person name="Poehlein A."/>
            <person name="Schoch T."/>
            <person name="Duerre P."/>
            <person name="Daniel R."/>
        </authorList>
    </citation>
    <scope>NUCLEOTIDE SEQUENCE [LARGE SCALE GENOMIC DNA]</scope>
    <source>
        <strain evidence="2 3">DSM 7320</strain>
    </source>
</reference>
<evidence type="ECO:0000313" key="2">
    <source>
        <dbReference type="EMBL" id="URZ12388.1"/>
    </source>
</evidence>
<name>A0A1S8LMN2_9CLOT</name>
<evidence type="ECO:0000256" key="1">
    <source>
        <dbReference type="ARBA" id="ARBA00006479"/>
    </source>
</evidence>
<comment type="similarity">
    <text evidence="1">Belongs to the ROK (NagC/XylR) family.</text>
</comment>
<dbReference type="RefSeq" id="WP_077836039.1">
    <property type="nucleotide sequence ID" value="NZ_CP096983.1"/>
</dbReference>
<dbReference type="Gene3D" id="3.30.420.40">
    <property type="match status" value="2"/>
</dbReference>
<keyword evidence="2" id="KW-0808">Transferase</keyword>
<proteinExistence type="inferred from homology"/>
<dbReference type="GO" id="GO:0047700">
    <property type="term" value="F:beta-glucoside kinase activity"/>
    <property type="evidence" value="ECO:0007669"/>
    <property type="project" value="UniProtKB-EC"/>
</dbReference>
<dbReference type="PANTHER" id="PTHR18964:SF170">
    <property type="entry name" value="SUGAR KINASE"/>
    <property type="match status" value="1"/>
</dbReference>
<organism evidence="2 3">
    <name type="scientific">Clostridium felsineum</name>
    <dbReference type="NCBI Taxonomy" id="36839"/>
    <lineage>
        <taxon>Bacteria</taxon>
        <taxon>Bacillati</taxon>
        <taxon>Bacillota</taxon>
        <taxon>Clostridia</taxon>
        <taxon>Eubacteriales</taxon>
        <taxon>Clostridiaceae</taxon>
        <taxon>Clostridium</taxon>
    </lineage>
</organism>